<dbReference type="InterPro" id="IPR005888">
    <property type="entry name" value="dTDP_Gluc_deHydtase"/>
</dbReference>
<comment type="caution">
    <text evidence="9">The sequence shown here is derived from an EMBL/GenBank/DDBJ whole genome shotgun (WGS) entry which is preliminary data.</text>
</comment>
<dbReference type="GO" id="GO:0008460">
    <property type="term" value="F:dTDP-glucose 4,6-dehydratase activity"/>
    <property type="evidence" value="ECO:0007669"/>
    <property type="project" value="UniProtKB-EC"/>
</dbReference>
<name>A0A084INI3_SALHC</name>
<dbReference type="eggNOG" id="COG1088">
    <property type="taxonomic scope" value="Bacteria"/>
</dbReference>
<dbReference type="EC" id="4.2.1.46" evidence="4 7"/>
<comment type="catalytic activity">
    <reaction evidence="1 7">
        <text>dTDP-alpha-D-glucose = dTDP-4-dehydro-6-deoxy-alpha-D-glucose + H2O</text>
        <dbReference type="Rhea" id="RHEA:17221"/>
        <dbReference type="ChEBI" id="CHEBI:15377"/>
        <dbReference type="ChEBI" id="CHEBI:57477"/>
        <dbReference type="ChEBI" id="CHEBI:57649"/>
        <dbReference type="EC" id="4.2.1.46"/>
    </reaction>
</comment>
<evidence type="ECO:0000256" key="2">
    <source>
        <dbReference type="ARBA" id="ARBA00001911"/>
    </source>
</evidence>
<dbReference type="GO" id="GO:0009225">
    <property type="term" value="P:nucleotide-sugar metabolic process"/>
    <property type="evidence" value="ECO:0007669"/>
    <property type="project" value="InterPro"/>
</dbReference>
<organism evidence="9 10">
    <name type="scientific">Salinisphaera hydrothermalis (strain C41B8)</name>
    <dbReference type="NCBI Taxonomy" id="1304275"/>
    <lineage>
        <taxon>Bacteria</taxon>
        <taxon>Pseudomonadati</taxon>
        <taxon>Pseudomonadota</taxon>
        <taxon>Gammaproteobacteria</taxon>
        <taxon>Salinisphaerales</taxon>
        <taxon>Salinisphaeraceae</taxon>
        <taxon>Salinisphaera</taxon>
    </lineage>
</organism>
<evidence type="ECO:0000313" key="10">
    <source>
        <dbReference type="Proteomes" id="UP000028302"/>
    </source>
</evidence>
<keyword evidence="5" id="KW-0520">NAD</keyword>
<dbReference type="Proteomes" id="UP000028302">
    <property type="component" value="Unassembled WGS sequence"/>
</dbReference>
<dbReference type="EMBL" id="APNK01000005">
    <property type="protein sequence ID" value="KEZ78267.1"/>
    <property type="molecule type" value="Genomic_DNA"/>
</dbReference>
<feature type="domain" description="NAD(P)-binding" evidence="8">
    <location>
        <begin position="4"/>
        <end position="319"/>
    </location>
</feature>
<evidence type="ECO:0000256" key="5">
    <source>
        <dbReference type="ARBA" id="ARBA00023027"/>
    </source>
</evidence>
<dbReference type="PATRIC" id="fig|1304275.5.peg.1058"/>
<dbReference type="InterPro" id="IPR016040">
    <property type="entry name" value="NAD(P)-bd_dom"/>
</dbReference>
<gene>
    <name evidence="9" type="ORF">C41B8_05178</name>
</gene>
<dbReference type="STRING" id="1304275.C41B8_05178"/>
<dbReference type="AlphaFoldDB" id="A0A084INI3"/>
<evidence type="ECO:0000256" key="7">
    <source>
        <dbReference type="RuleBase" id="RU004473"/>
    </source>
</evidence>
<protein>
    <recommendedName>
        <fullName evidence="4 7">dTDP-glucose 4,6-dehydratase</fullName>
        <ecNumber evidence="4 7">4.2.1.46</ecNumber>
    </recommendedName>
</protein>
<dbReference type="Gene3D" id="3.90.25.10">
    <property type="entry name" value="UDP-galactose 4-epimerase, domain 1"/>
    <property type="match status" value="1"/>
</dbReference>
<dbReference type="SUPFAM" id="SSF51735">
    <property type="entry name" value="NAD(P)-binding Rossmann-fold domains"/>
    <property type="match status" value="1"/>
</dbReference>
<dbReference type="RefSeq" id="WP_037335082.1">
    <property type="nucleotide sequence ID" value="NZ_APNK01000005.1"/>
</dbReference>
<evidence type="ECO:0000313" key="9">
    <source>
        <dbReference type="EMBL" id="KEZ78267.1"/>
    </source>
</evidence>
<dbReference type="CDD" id="cd05246">
    <property type="entry name" value="dTDP_GD_SDR_e"/>
    <property type="match status" value="1"/>
</dbReference>
<evidence type="ECO:0000256" key="3">
    <source>
        <dbReference type="ARBA" id="ARBA00008178"/>
    </source>
</evidence>
<accession>A0A084INI3</accession>
<dbReference type="PANTHER" id="PTHR43000">
    <property type="entry name" value="DTDP-D-GLUCOSE 4,6-DEHYDRATASE-RELATED"/>
    <property type="match status" value="1"/>
</dbReference>
<evidence type="ECO:0000256" key="4">
    <source>
        <dbReference type="ARBA" id="ARBA00011990"/>
    </source>
</evidence>
<dbReference type="Pfam" id="PF16363">
    <property type="entry name" value="GDP_Man_Dehyd"/>
    <property type="match status" value="1"/>
</dbReference>
<evidence type="ECO:0000256" key="1">
    <source>
        <dbReference type="ARBA" id="ARBA00001539"/>
    </source>
</evidence>
<evidence type="ECO:0000256" key="6">
    <source>
        <dbReference type="ARBA" id="ARBA00023239"/>
    </source>
</evidence>
<dbReference type="NCBIfam" id="TIGR01181">
    <property type="entry name" value="dTDP_gluc_dehyt"/>
    <property type="match status" value="1"/>
</dbReference>
<comment type="similarity">
    <text evidence="3 7">Belongs to the NAD(P)-dependent epimerase/dehydratase family. dTDP-glucose dehydratase subfamily.</text>
</comment>
<keyword evidence="10" id="KW-1185">Reference proteome</keyword>
<comment type="cofactor">
    <cofactor evidence="2 7">
        <name>NAD(+)</name>
        <dbReference type="ChEBI" id="CHEBI:57540"/>
    </cofactor>
</comment>
<dbReference type="Gene3D" id="3.40.50.720">
    <property type="entry name" value="NAD(P)-binding Rossmann-like Domain"/>
    <property type="match status" value="1"/>
</dbReference>
<dbReference type="InterPro" id="IPR036291">
    <property type="entry name" value="NAD(P)-bd_dom_sf"/>
</dbReference>
<proteinExistence type="inferred from homology"/>
<reference evidence="9 10" key="1">
    <citation type="submission" date="2013-03" db="EMBL/GenBank/DDBJ databases">
        <title>Salinisphaera hydrothermalis C41B8 Genome Sequencing.</title>
        <authorList>
            <person name="Li C."/>
            <person name="Lai Q."/>
            <person name="Shao Z."/>
        </authorList>
    </citation>
    <scope>NUCLEOTIDE SEQUENCE [LARGE SCALE GENOMIC DNA]</scope>
    <source>
        <strain evidence="9 10">C41B8</strain>
    </source>
</reference>
<sequence>MRILVTGGAGFIGSALVRHLLADRRHVVINVDALTYAALPGALGDVEHDAHHVFVHADVRDAAAMAAVFETHDPDGVIHLAAESHVDRSIAGPAVFVETNVGGTQVLLEAARRHRDRLPGARADAFRWLQVSTDEVYGSAGPSDVFDESSPYAPNSPYAASKAAADHLVRAWRVTYGLPTLVTHGANTYGPFQYPEKLVPVAIYRALTGGLLPVYGNGGQMRDWLHVDDHAAAIARVFTAGEAGQRYNIATGRVCTNRDLVQRIAAIVDRLAPAHAPVAERIRFVADRAGHDQRYALDTRRIRDTLGWQPRIGLDEGLAATVRWCLDHPEFARLLPPA</sequence>
<evidence type="ECO:0000259" key="8">
    <source>
        <dbReference type="Pfam" id="PF16363"/>
    </source>
</evidence>
<keyword evidence="6 7" id="KW-0456">Lyase</keyword>